<protein>
    <submittedName>
        <fullName evidence="9">FtsX-like permease family protein</fullName>
    </submittedName>
</protein>
<feature type="transmembrane region" description="Helical" evidence="7">
    <location>
        <begin position="743"/>
        <end position="766"/>
    </location>
</feature>
<comment type="caution">
    <text evidence="9">The sequence shown here is derived from an EMBL/GenBank/DDBJ whole genome shotgun (WGS) entry which is preliminary data.</text>
</comment>
<evidence type="ECO:0000256" key="7">
    <source>
        <dbReference type="SAM" id="Phobius"/>
    </source>
</evidence>
<reference evidence="9 10" key="1">
    <citation type="submission" date="2019-06" db="EMBL/GenBank/DDBJ databases">
        <title>Sequencing the genomes of 1000 actinobacteria strains.</title>
        <authorList>
            <person name="Klenk H.-P."/>
        </authorList>
    </citation>
    <scope>NUCLEOTIDE SEQUENCE [LARGE SCALE GENOMIC DNA]</scope>
    <source>
        <strain evidence="9 10">DSM 25218</strain>
    </source>
</reference>
<evidence type="ECO:0000256" key="2">
    <source>
        <dbReference type="ARBA" id="ARBA00022475"/>
    </source>
</evidence>
<dbReference type="GO" id="GO:0022857">
    <property type="term" value="F:transmembrane transporter activity"/>
    <property type="evidence" value="ECO:0007669"/>
    <property type="project" value="TreeGrafter"/>
</dbReference>
<dbReference type="InterPro" id="IPR003838">
    <property type="entry name" value="ABC3_permease_C"/>
</dbReference>
<organism evidence="9 10">
    <name type="scientific">Nocardioides albertanoniae</name>
    <dbReference type="NCBI Taxonomy" id="1175486"/>
    <lineage>
        <taxon>Bacteria</taxon>
        <taxon>Bacillati</taxon>
        <taxon>Actinomycetota</taxon>
        <taxon>Actinomycetes</taxon>
        <taxon>Propionibacteriales</taxon>
        <taxon>Nocardioidaceae</taxon>
        <taxon>Nocardioides</taxon>
    </lineage>
</organism>
<feature type="transmembrane region" description="Helical" evidence="7">
    <location>
        <begin position="391"/>
        <end position="415"/>
    </location>
</feature>
<comment type="similarity">
    <text evidence="6">Belongs to the ABC-4 integral membrane protein family.</text>
</comment>
<dbReference type="InterPro" id="IPR050250">
    <property type="entry name" value="Macrolide_Exporter_MacB"/>
</dbReference>
<feature type="transmembrane region" description="Helical" evidence="7">
    <location>
        <begin position="301"/>
        <end position="324"/>
    </location>
</feature>
<feature type="domain" description="ABC3 transporter permease C-terminal" evidence="8">
    <location>
        <begin position="307"/>
        <end position="417"/>
    </location>
</feature>
<dbReference type="AlphaFoldDB" id="A0A543ABN4"/>
<comment type="subcellular location">
    <subcellularLocation>
        <location evidence="1">Cell membrane</location>
        <topology evidence="1">Multi-pass membrane protein</topology>
    </subcellularLocation>
</comment>
<feature type="transmembrane region" description="Helical" evidence="7">
    <location>
        <begin position="345"/>
        <end position="371"/>
    </location>
</feature>
<feature type="transmembrane region" description="Helical" evidence="7">
    <location>
        <begin position="462"/>
        <end position="486"/>
    </location>
</feature>
<dbReference type="PANTHER" id="PTHR30572:SF4">
    <property type="entry name" value="ABC TRANSPORTER PERMEASE YTRF"/>
    <property type="match status" value="1"/>
</dbReference>
<dbReference type="GO" id="GO:0005886">
    <property type="term" value="C:plasma membrane"/>
    <property type="evidence" value="ECO:0007669"/>
    <property type="project" value="UniProtKB-SubCell"/>
</dbReference>
<evidence type="ECO:0000313" key="9">
    <source>
        <dbReference type="EMBL" id="TQL70008.1"/>
    </source>
</evidence>
<proteinExistence type="inferred from homology"/>
<gene>
    <name evidence="9" type="ORF">FB381_3931</name>
</gene>
<evidence type="ECO:0000256" key="4">
    <source>
        <dbReference type="ARBA" id="ARBA00022989"/>
    </source>
</evidence>
<feature type="transmembrane region" description="Helical" evidence="7">
    <location>
        <begin position="842"/>
        <end position="869"/>
    </location>
</feature>
<evidence type="ECO:0000256" key="3">
    <source>
        <dbReference type="ARBA" id="ARBA00022692"/>
    </source>
</evidence>
<accession>A0A543ABN4</accession>
<feature type="domain" description="ABC3 transporter permease C-terminal" evidence="8">
    <location>
        <begin position="750"/>
        <end position="868"/>
    </location>
</feature>
<evidence type="ECO:0000256" key="5">
    <source>
        <dbReference type="ARBA" id="ARBA00023136"/>
    </source>
</evidence>
<feature type="transmembrane region" description="Helical" evidence="7">
    <location>
        <begin position="436"/>
        <end position="456"/>
    </location>
</feature>
<keyword evidence="2" id="KW-1003">Cell membrane</keyword>
<keyword evidence="10" id="KW-1185">Reference proteome</keyword>
<name>A0A543ABN4_9ACTN</name>
<keyword evidence="3 7" id="KW-0812">Transmembrane</keyword>
<dbReference type="PANTHER" id="PTHR30572">
    <property type="entry name" value="MEMBRANE COMPONENT OF TRANSPORTER-RELATED"/>
    <property type="match status" value="1"/>
</dbReference>
<evidence type="ECO:0000313" key="10">
    <source>
        <dbReference type="Proteomes" id="UP000320209"/>
    </source>
</evidence>
<dbReference type="Proteomes" id="UP000320209">
    <property type="component" value="Unassembled WGS sequence"/>
</dbReference>
<dbReference type="Pfam" id="PF02687">
    <property type="entry name" value="FtsX"/>
    <property type="match status" value="2"/>
</dbReference>
<evidence type="ECO:0000256" key="6">
    <source>
        <dbReference type="ARBA" id="ARBA00038076"/>
    </source>
</evidence>
<sequence>MPVMSALRYRLGQGVVIALLSALITACSVFAPLYDRAMQQAATAVTLEKAPSVERNLQLFGPTVEFLLQRTSPASLEQQFPARSLFHDPVMGRNAVTELDLGPESASTPRGGLWWREGQCDHIRITTGTCPDGAREILVTENEAEVYGLEVGRTVHAPGTESLLDENLQRAPTPVVAFEVVGTYLADDEAWWLGLRLEGVAGIAAGSTAQHDVWLTDESTFGGATPLLDSEAAWAGSRLRTEMVGVDELTALGDDLGTLRTRVERAEGERDLSEDSIAWTVTSLPELADGVETQIEQSRTMVPLLLLQLGLLGLIVLWMMMLAATDQRRPDVVVARLRGRGTAGARSLLLGELLPAVLVGVVPGVAVALLASTLARAHSLPGEPPFELPQGTVVSGSVAVAALVLVSYAAVYRVAREPLSTLLHGTHRHRLGWMPGGGDAVAVAACGACVIAFVTGSLTGPIALAAPALLSALIGLVLAHLFTPLATRIGGTLLRRGQLRAGVSLLDASRSIAARRTVALVTVASALAVFSVCGLLVGERNRAVAAEQEAGAPLTAEIYGQNTTAINLESVRRVLGSLDPEGDRVTPVVRATSPGGGATTFAIEPQEFRRIALFGDGGPSAAQWQALENAEAREPVAIITTGPVLDEEPTIVGLDGVQQKGEEIADVDRVPGGGPDVALVDLTAAEKLATPDGDSTISLWFASEDHALLERVSAGLADEGIDVTTTRTLTDVRSDLDESVATWSLRLGVVVGLAAVVIAVLALSVLTATGWRTRARDLASLWLAGVNRRTVRRLPGGTQLLPVVLGVLAGAGAGVLATLLTLPDLPIFAVEPAVDAVNLSVPWAAVGLTTLGCLLVLSTAAVLLGRAVATAARLDRLRETA</sequence>
<dbReference type="EMBL" id="VFOV01000001">
    <property type="protein sequence ID" value="TQL70008.1"/>
    <property type="molecule type" value="Genomic_DNA"/>
</dbReference>
<keyword evidence="4 7" id="KW-1133">Transmembrane helix</keyword>
<evidence type="ECO:0000256" key="1">
    <source>
        <dbReference type="ARBA" id="ARBA00004651"/>
    </source>
</evidence>
<evidence type="ECO:0000259" key="8">
    <source>
        <dbReference type="Pfam" id="PF02687"/>
    </source>
</evidence>
<feature type="transmembrane region" description="Helical" evidence="7">
    <location>
        <begin position="518"/>
        <end position="538"/>
    </location>
</feature>
<feature type="transmembrane region" description="Helical" evidence="7">
    <location>
        <begin position="800"/>
        <end position="822"/>
    </location>
</feature>
<keyword evidence="5 7" id="KW-0472">Membrane</keyword>